<organism evidence="10 11">
    <name type="scientific">Artemia franciscana</name>
    <name type="common">Brine shrimp</name>
    <name type="synonym">Artemia sanfranciscana</name>
    <dbReference type="NCBI Taxonomy" id="6661"/>
    <lineage>
        <taxon>Eukaryota</taxon>
        <taxon>Metazoa</taxon>
        <taxon>Ecdysozoa</taxon>
        <taxon>Arthropoda</taxon>
        <taxon>Crustacea</taxon>
        <taxon>Branchiopoda</taxon>
        <taxon>Anostraca</taxon>
        <taxon>Artemiidae</taxon>
        <taxon>Artemia</taxon>
    </lineage>
</organism>
<dbReference type="Pfam" id="PF23097">
    <property type="entry name" value="NOL10_2nd"/>
    <property type="match status" value="1"/>
</dbReference>
<name>A0AA88L8T7_ARTSF</name>
<dbReference type="GO" id="GO:0032040">
    <property type="term" value="C:small-subunit processome"/>
    <property type="evidence" value="ECO:0007669"/>
    <property type="project" value="TreeGrafter"/>
</dbReference>
<reference evidence="10" key="1">
    <citation type="submission" date="2023-07" db="EMBL/GenBank/DDBJ databases">
        <title>Chromosome-level genome assembly of Artemia franciscana.</title>
        <authorList>
            <person name="Jo E."/>
        </authorList>
    </citation>
    <scope>NUCLEOTIDE SEQUENCE</scope>
    <source>
        <tissue evidence="10">Whole body</tissue>
    </source>
</reference>
<feature type="domain" description="Nucleolar protein 10-like second" evidence="8">
    <location>
        <begin position="128"/>
        <end position="176"/>
    </location>
</feature>
<dbReference type="InterPro" id="IPR012580">
    <property type="entry name" value="NUC153"/>
</dbReference>
<dbReference type="PANTHER" id="PTHR14927:SF0">
    <property type="entry name" value="NUCLEOLAR PROTEIN 10"/>
    <property type="match status" value="1"/>
</dbReference>
<comment type="caution">
    <text evidence="10">The sequence shown here is derived from an EMBL/GenBank/DDBJ whole genome shotgun (WGS) entry which is preliminary data.</text>
</comment>
<keyword evidence="3" id="KW-0853">WD repeat</keyword>
<dbReference type="InterPro" id="IPR040382">
    <property type="entry name" value="NOL10/Enp2"/>
</dbReference>
<dbReference type="InterPro" id="IPR056550">
    <property type="entry name" value="NOL10_2nd"/>
</dbReference>
<evidence type="ECO:0000259" key="9">
    <source>
        <dbReference type="Pfam" id="PF23098"/>
    </source>
</evidence>
<evidence type="ECO:0000313" key="11">
    <source>
        <dbReference type="Proteomes" id="UP001187531"/>
    </source>
</evidence>
<dbReference type="GO" id="GO:0030686">
    <property type="term" value="C:90S preribosome"/>
    <property type="evidence" value="ECO:0007669"/>
    <property type="project" value="TreeGrafter"/>
</dbReference>
<proteinExistence type="inferred from homology"/>
<dbReference type="GO" id="GO:0000462">
    <property type="term" value="P:maturation of SSU-rRNA from tricistronic rRNA transcript (SSU-rRNA, 5.8S rRNA, LSU-rRNA)"/>
    <property type="evidence" value="ECO:0007669"/>
    <property type="project" value="TreeGrafter"/>
</dbReference>
<sequence>MGVGTSTGQILLYDIRSDKPFTVKDHQYGKEIKKLAFHPYQGHDLVASMDSRVLRYWDKDTGKPFCSIEAKADFNDFCLVPDTGMMFLANEDKKMLTYYIPSLGPAPSWCSFLDNLTEELEETNVTSVYDDYKFVTAKDLDELGLSHLIGSEMLRAYMHGYFMDLRLYKKAKSLVDPFSIEKFKKKKISEKIDEERANRVQVRKLPKINQELALKLINDEESIKVATQEGKKVKQNKVQAASILHDERFKLLFENPDFEVDKNADEYKLLNPVVSRLDKQREKKLRKELITEENEEEEEEGRSSNGEDSDFYDSSEDEKKMAKELSKTYKKVRRDKEQREYEARQAARNEPKFFEVKTDSQFGNAGLKTKSKRSTLEERLQIEEQESITRPRTGGVGSREMTFTLKQSEKFVKAREEAKKHFEERRQIRRSAKGMHTKKVKLR</sequence>
<feature type="compositionally biased region" description="Acidic residues" evidence="6">
    <location>
        <begin position="307"/>
        <end position="316"/>
    </location>
</feature>
<dbReference type="InterPro" id="IPR036322">
    <property type="entry name" value="WD40_repeat_dom_sf"/>
</dbReference>
<evidence type="ECO:0000256" key="3">
    <source>
        <dbReference type="ARBA" id="ARBA00022574"/>
    </source>
</evidence>
<gene>
    <name evidence="10" type="ORF">QYM36_003034</name>
</gene>
<comment type="similarity">
    <text evidence="2">Belongs to the WD repeat NOL10/ENP2 family.</text>
</comment>
<dbReference type="Pfam" id="PF08159">
    <property type="entry name" value="NUC153"/>
    <property type="match status" value="1"/>
</dbReference>
<dbReference type="Pfam" id="PF23098">
    <property type="entry name" value="Beta-prop_NOL10_N"/>
    <property type="match status" value="1"/>
</dbReference>
<dbReference type="Gene3D" id="2.130.10.10">
    <property type="entry name" value="YVTN repeat-like/Quinoprotein amine dehydrogenase"/>
    <property type="match status" value="1"/>
</dbReference>
<feature type="non-terminal residue" evidence="10">
    <location>
        <position position="1"/>
    </location>
</feature>
<evidence type="ECO:0008006" key="12">
    <source>
        <dbReference type="Google" id="ProtNLM"/>
    </source>
</evidence>
<protein>
    <recommendedName>
        <fullName evidence="12">Nucleolar protein 10</fullName>
    </recommendedName>
</protein>
<feature type="compositionally biased region" description="Basic residues" evidence="6">
    <location>
        <begin position="427"/>
        <end position="443"/>
    </location>
</feature>
<feature type="compositionally biased region" description="Basic and acidic residues" evidence="6">
    <location>
        <begin position="317"/>
        <end position="327"/>
    </location>
</feature>
<dbReference type="AlphaFoldDB" id="A0AA88L8T7"/>
<feature type="compositionally biased region" description="Acidic residues" evidence="6">
    <location>
        <begin position="291"/>
        <end position="300"/>
    </location>
</feature>
<dbReference type="EMBL" id="JAVRJZ010000005">
    <property type="protein sequence ID" value="KAK2722713.1"/>
    <property type="molecule type" value="Genomic_DNA"/>
</dbReference>
<feature type="domain" description="Nucleolar protein 10-like N-terminal" evidence="9">
    <location>
        <begin position="3"/>
        <end position="126"/>
    </location>
</feature>
<feature type="domain" description="NUC153" evidence="7">
    <location>
        <begin position="246"/>
        <end position="273"/>
    </location>
</feature>
<evidence type="ECO:0000259" key="8">
    <source>
        <dbReference type="Pfam" id="PF23097"/>
    </source>
</evidence>
<keyword evidence="4" id="KW-0677">Repeat</keyword>
<evidence type="ECO:0000256" key="2">
    <source>
        <dbReference type="ARBA" id="ARBA00005264"/>
    </source>
</evidence>
<evidence type="ECO:0000256" key="4">
    <source>
        <dbReference type="ARBA" id="ARBA00022737"/>
    </source>
</evidence>
<keyword evidence="5" id="KW-0539">Nucleus</keyword>
<evidence type="ECO:0000259" key="7">
    <source>
        <dbReference type="Pfam" id="PF08159"/>
    </source>
</evidence>
<accession>A0AA88L8T7</accession>
<feature type="compositionally biased region" description="Basic and acidic residues" evidence="6">
    <location>
        <begin position="334"/>
        <end position="349"/>
    </location>
</feature>
<dbReference type="SUPFAM" id="SSF50978">
    <property type="entry name" value="WD40 repeat-like"/>
    <property type="match status" value="1"/>
</dbReference>
<feature type="region of interest" description="Disordered" evidence="6">
    <location>
        <begin position="288"/>
        <end position="349"/>
    </location>
</feature>
<feature type="region of interest" description="Disordered" evidence="6">
    <location>
        <begin position="419"/>
        <end position="443"/>
    </location>
</feature>
<comment type="subcellular location">
    <subcellularLocation>
        <location evidence="1">Nucleus</location>
        <location evidence="1">Nucleolus</location>
    </subcellularLocation>
</comment>
<dbReference type="InterPro" id="IPR015943">
    <property type="entry name" value="WD40/YVTN_repeat-like_dom_sf"/>
</dbReference>
<dbReference type="Proteomes" id="UP001187531">
    <property type="component" value="Unassembled WGS sequence"/>
</dbReference>
<evidence type="ECO:0000256" key="5">
    <source>
        <dbReference type="ARBA" id="ARBA00023242"/>
    </source>
</evidence>
<evidence type="ECO:0000256" key="1">
    <source>
        <dbReference type="ARBA" id="ARBA00004604"/>
    </source>
</evidence>
<dbReference type="InterPro" id="IPR056551">
    <property type="entry name" value="Beta-prop_NOL10_N"/>
</dbReference>
<keyword evidence="11" id="KW-1185">Reference proteome</keyword>
<evidence type="ECO:0000313" key="10">
    <source>
        <dbReference type="EMBL" id="KAK2722713.1"/>
    </source>
</evidence>
<dbReference type="PANTHER" id="PTHR14927">
    <property type="entry name" value="NUCLEOLAR PROTEIN 10"/>
    <property type="match status" value="1"/>
</dbReference>
<evidence type="ECO:0000256" key="6">
    <source>
        <dbReference type="SAM" id="MobiDB-lite"/>
    </source>
</evidence>